<feature type="compositionally biased region" description="Basic residues" evidence="1">
    <location>
        <begin position="171"/>
        <end position="180"/>
    </location>
</feature>
<dbReference type="NCBIfam" id="TIGR01643">
    <property type="entry name" value="YD_repeat_2x"/>
    <property type="match status" value="2"/>
</dbReference>
<dbReference type="InterPro" id="IPR031325">
    <property type="entry name" value="RHS_repeat"/>
</dbReference>
<sequence length="180" mass="19815">MTVERDARGRVLSENVDGRTVHYRYDAQGRRILRTTPTGATTNYGYDAAGRTQQLDLDGHALLFQHDAVGRETARGFGHEDNPVAIVSSWDPSGRLVARAAAVPGSTLTSRTYDYRPDGHLASITDDLTGVSREFDLDPLGRPLGVSAQDWAESYTYDPIGNQTSASWYRSRSRPGRSAR</sequence>
<keyword evidence="3" id="KW-1185">Reference proteome</keyword>
<dbReference type="InterPro" id="IPR050708">
    <property type="entry name" value="T6SS_VgrG/RHS"/>
</dbReference>
<reference evidence="2" key="1">
    <citation type="submission" date="2022-03" db="EMBL/GenBank/DDBJ databases">
        <authorList>
            <person name="Santos J.D.N."/>
            <person name="Kallscheuer N."/>
            <person name="Jogler C."/>
            <person name="Lage O.M."/>
        </authorList>
    </citation>
    <scope>NUCLEOTIDE SEQUENCE</scope>
    <source>
        <strain evidence="2">M600PL45_2</strain>
    </source>
</reference>
<dbReference type="PANTHER" id="PTHR32305:SF15">
    <property type="entry name" value="PROTEIN RHSA-RELATED"/>
    <property type="match status" value="1"/>
</dbReference>
<dbReference type="PANTHER" id="PTHR32305">
    <property type="match status" value="1"/>
</dbReference>
<feature type="region of interest" description="Disordered" evidence="1">
    <location>
        <begin position="157"/>
        <end position="180"/>
    </location>
</feature>
<evidence type="ECO:0000313" key="3">
    <source>
        <dbReference type="Proteomes" id="UP001166784"/>
    </source>
</evidence>
<dbReference type="EMBL" id="JAKWJU010000002">
    <property type="protein sequence ID" value="MCH6159953.1"/>
    <property type="molecule type" value="Genomic_DNA"/>
</dbReference>
<dbReference type="Gene3D" id="2.180.10.10">
    <property type="entry name" value="RHS repeat-associated core"/>
    <property type="match status" value="1"/>
</dbReference>
<proteinExistence type="predicted"/>
<feature type="compositionally biased region" description="Polar residues" evidence="1">
    <location>
        <begin position="161"/>
        <end position="170"/>
    </location>
</feature>
<gene>
    <name evidence="2" type="ORF">MMA15_05825</name>
</gene>
<name>A0ABS9SUU9_9ACTN</name>
<evidence type="ECO:0000256" key="1">
    <source>
        <dbReference type="SAM" id="MobiDB-lite"/>
    </source>
</evidence>
<dbReference type="InterPro" id="IPR006530">
    <property type="entry name" value="YD"/>
</dbReference>
<reference evidence="2" key="2">
    <citation type="journal article" date="2023" name="Int. J. Syst. Evol. Microbiol.">
        <title>Streptomyces marispadix sp. nov., isolated from marine beach sediment of the Northern Coast of Portugal.</title>
        <authorList>
            <person name="dos Santos J.D.N."/>
            <person name="Vitorino I.R."/>
            <person name="Kallscheuer N."/>
            <person name="Srivastava A."/>
            <person name="Krautwurst S."/>
            <person name="Marz M."/>
            <person name="Jogler C."/>
            <person name="Lobo Da Cunha A."/>
            <person name="Catita J."/>
            <person name="Goncalves H."/>
            <person name="Gonzalez I."/>
            <person name="Reyes F."/>
            <person name="Lage O.M."/>
        </authorList>
    </citation>
    <scope>NUCLEOTIDE SEQUENCE</scope>
    <source>
        <strain evidence="2">M600PL45_2</strain>
    </source>
</reference>
<accession>A0ABS9SUU9</accession>
<evidence type="ECO:0000313" key="2">
    <source>
        <dbReference type="EMBL" id="MCH6159953.1"/>
    </source>
</evidence>
<protein>
    <submittedName>
        <fullName evidence="2">RHS repeat protein</fullName>
    </submittedName>
</protein>
<comment type="caution">
    <text evidence="2">The sequence shown here is derived from an EMBL/GenBank/DDBJ whole genome shotgun (WGS) entry which is preliminary data.</text>
</comment>
<dbReference type="Proteomes" id="UP001166784">
    <property type="component" value="Unassembled WGS sequence"/>
</dbReference>
<organism evidence="2 3">
    <name type="scientific">Streptomyces marispadix</name>
    <dbReference type="NCBI Taxonomy" id="2922868"/>
    <lineage>
        <taxon>Bacteria</taxon>
        <taxon>Bacillati</taxon>
        <taxon>Actinomycetota</taxon>
        <taxon>Actinomycetes</taxon>
        <taxon>Kitasatosporales</taxon>
        <taxon>Streptomycetaceae</taxon>
        <taxon>Streptomyces</taxon>
    </lineage>
</organism>
<dbReference type="Pfam" id="PF05593">
    <property type="entry name" value="RHS_repeat"/>
    <property type="match status" value="1"/>
</dbReference>